<proteinExistence type="inferred from homology"/>
<reference evidence="3 4" key="1">
    <citation type="submission" date="2016-06" db="EMBL/GenBank/DDBJ databases">
        <title>Insight into the functional genes involving in sulfur oxidation in Pearl River water.</title>
        <authorList>
            <person name="Luo J."/>
            <person name="Tan X."/>
            <person name="Lin W."/>
        </authorList>
    </citation>
    <scope>NUCLEOTIDE SEQUENCE [LARGE SCALE GENOMIC DNA]</scope>
    <source>
        <strain evidence="3 4">LS2</strain>
    </source>
</reference>
<protein>
    <submittedName>
        <fullName evidence="3">Uncharacterized protein</fullName>
    </submittedName>
</protein>
<name>A0A191ZJW3_9GAMM</name>
<dbReference type="SUPFAM" id="SSF55895">
    <property type="entry name" value="Ribonuclease Rh-like"/>
    <property type="match status" value="1"/>
</dbReference>
<dbReference type="EMBL" id="CP016027">
    <property type="protein sequence ID" value="ANJ68196.1"/>
    <property type="molecule type" value="Genomic_DNA"/>
</dbReference>
<evidence type="ECO:0000313" key="3">
    <source>
        <dbReference type="EMBL" id="ANJ68196.1"/>
    </source>
</evidence>
<dbReference type="InterPro" id="IPR018188">
    <property type="entry name" value="RNase_T2_His_AS_1"/>
</dbReference>
<dbReference type="InterPro" id="IPR036430">
    <property type="entry name" value="RNase_T2-like_sf"/>
</dbReference>
<gene>
    <name evidence="3" type="ORF">A9404_00960</name>
</gene>
<dbReference type="STRING" id="1860122.A9404_00960"/>
<dbReference type="PANTHER" id="PTHR11240:SF22">
    <property type="entry name" value="RIBONUCLEASE T2"/>
    <property type="match status" value="1"/>
</dbReference>
<dbReference type="PANTHER" id="PTHR11240">
    <property type="entry name" value="RIBONUCLEASE T2"/>
    <property type="match status" value="1"/>
</dbReference>
<dbReference type="InterPro" id="IPR001568">
    <property type="entry name" value="RNase_T2-like"/>
</dbReference>
<dbReference type="KEGG" id="haz:A9404_00960"/>
<evidence type="ECO:0000256" key="1">
    <source>
        <dbReference type="ARBA" id="ARBA00007469"/>
    </source>
</evidence>
<keyword evidence="4" id="KW-1185">Reference proteome</keyword>
<dbReference type="GO" id="GO:0003723">
    <property type="term" value="F:RNA binding"/>
    <property type="evidence" value="ECO:0007669"/>
    <property type="project" value="InterPro"/>
</dbReference>
<dbReference type="Proteomes" id="UP000078596">
    <property type="component" value="Chromosome"/>
</dbReference>
<comment type="similarity">
    <text evidence="1 2">Belongs to the RNase T2 family.</text>
</comment>
<dbReference type="AlphaFoldDB" id="A0A191ZJW3"/>
<dbReference type="GO" id="GO:0006401">
    <property type="term" value="P:RNA catabolic process"/>
    <property type="evidence" value="ECO:0007669"/>
    <property type="project" value="TreeGrafter"/>
</dbReference>
<sequence length="260" mass="29249">MLLTLMFTATAQASGLGPRGLEGLTAARGMSFDHYTFAALWMPGVCHSWHDIGTVCDTTPNDAAVTREFSLHGLWPSIPKELSDRGMKPPTWWKYGCYWYAPDHRIPQSCALPRTALPSTLQQRLDAAMPLTNICLDRHEYTKHIACFGPKEDTFFSDALTVLNRLNASRFTRWISEHRGQTVAKGAIRQAFATSFRQRDAAALELRCDARPGSQRRDVLTQVWITIPTDKLDTFPQPRSFKAGRRGNCADQIVIEDTLH</sequence>
<dbReference type="GO" id="GO:0033897">
    <property type="term" value="F:ribonuclease T2 activity"/>
    <property type="evidence" value="ECO:0007669"/>
    <property type="project" value="InterPro"/>
</dbReference>
<evidence type="ECO:0000256" key="2">
    <source>
        <dbReference type="RuleBase" id="RU004328"/>
    </source>
</evidence>
<accession>A0A191ZJW3</accession>
<dbReference type="Gene3D" id="3.90.730.10">
    <property type="entry name" value="Ribonuclease T2-like"/>
    <property type="match status" value="1"/>
</dbReference>
<dbReference type="Pfam" id="PF00445">
    <property type="entry name" value="Ribonuclease_T2"/>
    <property type="match status" value="1"/>
</dbReference>
<evidence type="ECO:0000313" key="4">
    <source>
        <dbReference type="Proteomes" id="UP000078596"/>
    </source>
</evidence>
<dbReference type="PROSITE" id="PS00530">
    <property type="entry name" value="RNASE_T2_1"/>
    <property type="match status" value="1"/>
</dbReference>
<organism evidence="3 4">
    <name type="scientific">Halothiobacillus diazotrophicus</name>
    <dbReference type="NCBI Taxonomy" id="1860122"/>
    <lineage>
        <taxon>Bacteria</taxon>
        <taxon>Pseudomonadati</taxon>
        <taxon>Pseudomonadota</taxon>
        <taxon>Gammaproteobacteria</taxon>
        <taxon>Chromatiales</taxon>
        <taxon>Halothiobacillaceae</taxon>
        <taxon>Halothiobacillus</taxon>
    </lineage>
</organism>